<feature type="compositionally biased region" description="Polar residues" evidence="1">
    <location>
        <begin position="495"/>
        <end position="505"/>
    </location>
</feature>
<evidence type="ECO:0000256" key="1">
    <source>
        <dbReference type="SAM" id="MobiDB-lite"/>
    </source>
</evidence>
<keyword evidence="2" id="KW-0472">Membrane</keyword>
<reference evidence="4" key="1">
    <citation type="submission" date="2016-06" db="EMBL/GenBank/DDBJ databases">
        <title>Draft Genome sequence of the fungus Inonotus baumii.</title>
        <authorList>
            <person name="Zhu H."/>
            <person name="Lin W."/>
        </authorList>
    </citation>
    <scope>NUCLEOTIDE SEQUENCE</scope>
    <source>
        <strain evidence="4">821</strain>
    </source>
</reference>
<feature type="transmembrane region" description="Helical" evidence="2">
    <location>
        <begin position="249"/>
        <end position="270"/>
    </location>
</feature>
<feature type="transmembrane region" description="Helical" evidence="2">
    <location>
        <begin position="142"/>
        <end position="168"/>
    </location>
</feature>
<sequence>MLYIFAAFTFALKLLMLAQPSGDASPDFYDFGHDVDKFFQEDPIDFWCPLRGSFSTPVLACPAPPAPVVIVPPPATKTFQYFIGFADETLEFPTSRPAPVPTRSSSIQSSVNVDVGADHIPAPTSTRKYIPADTPLPLEPSIISWVLIFSLVVSSLGISFGMIMSGALRSVALRSVKDHMECSRWSMMTWALLSCIPVSLHFVRVSVLSTHLKEMLDSRLFALVLLTVALASLKLWHSSFDAIHHQGPCMYTGSATITLAVGMLTDSIAIDLKSSIEEMDANEERRDSAIAHTDPANSCPTAPIKPIAGNEAATSSTAVMYTSANEIASKSTVDAKTIGDAEVRATNNDVEVSVKSATDHHSAHTLLPKDRGELATSVPIPFKHDDTHGSTIPAEDRCATIIDCITSISISNGFIDPSSVPLPEPLKNELEINPLDVPLPEDQSGCEAPAVNLEVIEASPSSECSLAEIGGVKTPKDMIGTSEPFHSDGEESASAAPSLSVTESVETPVLPPLPVAGHEKEKQKDGSGSRPSARTRMKGTPRISVGFTRNFLLNFPVRGDDEGKAYRTKLSKEGRCATASDIEGIEIPSSCSSTSGGDMLMDRIETNVPSPSDGEDAGAILTLVPSATELVDVPVSRLVPVAGHEKEKDKSISLPNTRTRVKGTQRISVGLTRNFVLNFPVRGGDEGQGRGTSFGTRGATRTVFVLTVARFPIGRTILLAIAIAGTQEATWPERHIAVLSPPGRASLHIAVSRTNTRHLGPGLCGSSPSRHP</sequence>
<comment type="caution">
    <text evidence="4">The sequence shown here is derived from an EMBL/GenBank/DDBJ whole genome shotgun (WGS) entry which is preliminary data.</text>
</comment>
<name>A0A9Q5HQ90_SANBA</name>
<accession>A0A9Q5HQ90</accession>
<keyword evidence="3" id="KW-0732">Signal</keyword>
<gene>
    <name evidence="4" type="ORF">A7U60_g8666</name>
</gene>
<feature type="transmembrane region" description="Helical" evidence="2">
    <location>
        <begin position="220"/>
        <end position="237"/>
    </location>
</feature>
<evidence type="ECO:0000313" key="4">
    <source>
        <dbReference type="EMBL" id="OCB83995.1"/>
    </source>
</evidence>
<evidence type="ECO:0000256" key="3">
    <source>
        <dbReference type="SAM" id="SignalP"/>
    </source>
</evidence>
<keyword evidence="2" id="KW-0812">Transmembrane</keyword>
<feature type="compositionally biased region" description="Basic and acidic residues" evidence="1">
    <location>
        <begin position="517"/>
        <end position="527"/>
    </location>
</feature>
<keyword evidence="2" id="KW-1133">Transmembrane helix</keyword>
<dbReference type="Proteomes" id="UP000757232">
    <property type="component" value="Unassembled WGS sequence"/>
</dbReference>
<dbReference type="AlphaFoldDB" id="A0A9Q5HQ90"/>
<feature type="signal peptide" evidence="3">
    <location>
        <begin position="1"/>
        <end position="24"/>
    </location>
</feature>
<protein>
    <submittedName>
        <fullName evidence="4">Uncharacterized protein</fullName>
    </submittedName>
</protein>
<evidence type="ECO:0000313" key="5">
    <source>
        <dbReference type="Proteomes" id="UP000757232"/>
    </source>
</evidence>
<feature type="region of interest" description="Disordered" evidence="1">
    <location>
        <begin position="475"/>
        <end position="541"/>
    </location>
</feature>
<dbReference type="EMBL" id="LNZH02000216">
    <property type="protein sequence ID" value="OCB83995.1"/>
    <property type="molecule type" value="Genomic_DNA"/>
</dbReference>
<feature type="chain" id="PRO_5040294781" evidence="3">
    <location>
        <begin position="25"/>
        <end position="772"/>
    </location>
</feature>
<keyword evidence="5" id="KW-1185">Reference proteome</keyword>
<organism evidence="4 5">
    <name type="scientific">Sanghuangporus baumii</name>
    <name type="common">Phellinus baumii</name>
    <dbReference type="NCBI Taxonomy" id="108892"/>
    <lineage>
        <taxon>Eukaryota</taxon>
        <taxon>Fungi</taxon>
        <taxon>Dikarya</taxon>
        <taxon>Basidiomycota</taxon>
        <taxon>Agaricomycotina</taxon>
        <taxon>Agaricomycetes</taxon>
        <taxon>Hymenochaetales</taxon>
        <taxon>Hymenochaetaceae</taxon>
        <taxon>Sanghuangporus</taxon>
    </lineage>
</organism>
<feature type="transmembrane region" description="Helical" evidence="2">
    <location>
        <begin position="189"/>
        <end position="208"/>
    </location>
</feature>
<evidence type="ECO:0000256" key="2">
    <source>
        <dbReference type="SAM" id="Phobius"/>
    </source>
</evidence>
<proteinExistence type="predicted"/>